<keyword evidence="2" id="KW-1185">Reference proteome</keyword>
<dbReference type="EMBL" id="JAIWYP010000011">
    <property type="protein sequence ID" value="KAH3736456.1"/>
    <property type="molecule type" value="Genomic_DNA"/>
</dbReference>
<protein>
    <submittedName>
        <fullName evidence="1">Uncharacterized protein</fullName>
    </submittedName>
</protein>
<dbReference type="AlphaFoldDB" id="A0A9D4CZP0"/>
<accession>A0A9D4CZP0</accession>
<dbReference type="Proteomes" id="UP000828390">
    <property type="component" value="Unassembled WGS sequence"/>
</dbReference>
<gene>
    <name evidence="1" type="ORF">DPMN_043023</name>
</gene>
<evidence type="ECO:0000313" key="1">
    <source>
        <dbReference type="EMBL" id="KAH3736456.1"/>
    </source>
</evidence>
<sequence>MLPSSRNVTDEHGSLELLKTAVLASRSPKDIPESQVNIKTAILVDLVQVDKEGHEDEMHADIQ</sequence>
<proteinExistence type="predicted"/>
<reference evidence="1" key="2">
    <citation type="submission" date="2020-11" db="EMBL/GenBank/DDBJ databases">
        <authorList>
            <person name="McCartney M.A."/>
            <person name="Auch B."/>
            <person name="Kono T."/>
            <person name="Mallez S."/>
            <person name="Becker A."/>
            <person name="Gohl D.M."/>
            <person name="Silverstein K.A.T."/>
            <person name="Koren S."/>
            <person name="Bechman K.B."/>
            <person name="Herman A."/>
            <person name="Abrahante J.E."/>
            <person name="Garbe J."/>
        </authorList>
    </citation>
    <scope>NUCLEOTIDE SEQUENCE</scope>
    <source>
        <strain evidence="1">Duluth1</strain>
        <tissue evidence="1">Whole animal</tissue>
    </source>
</reference>
<organism evidence="1 2">
    <name type="scientific">Dreissena polymorpha</name>
    <name type="common">Zebra mussel</name>
    <name type="synonym">Mytilus polymorpha</name>
    <dbReference type="NCBI Taxonomy" id="45954"/>
    <lineage>
        <taxon>Eukaryota</taxon>
        <taxon>Metazoa</taxon>
        <taxon>Spiralia</taxon>
        <taxon>Lophotrochozoa</taxon>
        <taxon>Mollusca</taxon>
        <taxon>Bivalvia</taxon>
        <taxon>Autobranchia</taxon>
        <taxon>Heteroconchia</taxon>
        <taxon>Euheterodonta</taxon>
        <taxon>Imparidentia</taxon>
        <taxon>Neoheterodontei</taxon>
        <taxon>Myida</taxon>
        <taxon>Dreissenoidea</taxon>
        <taxon>Dreissenidae</taxon>
        <taxon>Dreissena</taxon>
    </lineage>
</organism>
<evidence type="ECO:0000313" key="2">
    <source>
        <dbReference type="Proteomes" id="UP000828390"/>
    </source>
</evidence>
<name>A0A9D4CZP0_DREPO</name>
<reference evidence="1" key="1">
    <citation type="journal article" date="2019" name="bioRxiv">
        <title>The Genome of the Zebra Mussel, Dreissena polymorpha: A Resource for Invasive Species Research.</title>
        <authorList>
            <person name="McCartney M.A."/>
            <person name="Auch B."/>
            <person name="Kono T."/>
            <person name="Mallez S."/>
            <person name="Zhang Y."/>
            <person name="Obille A."/>
            <person name="Becker A."/>
            <person name="Abrahante J.E."/>
            <person name="Garbe J."/>
            <person name="Badalamenti J.P."/>
            <person name="Herman A."/>
            <person name="Mangelson H."/>
            <person name="Liachko I."/>
            <person name="Sullivan S."/>
            <person name="Sone E.D."/>
            <person name="Koren S."/>
            <person name="Silverstein K.A.T."/>
            <person name="Beckman K.B."/>
            <person name="Gohl D.M."/>
        </authorList>
    </citation>
    <scope>NUCLEOTIDE SEQUENCE</scope>
    <source>
        <strain evidence="1">Duluth1</strain>
        <tissue evidence="1">Whole animal</tissue>
    </source>
</reference>
<comment type="caution">
    <text evidence="1">The sequence shown here is derived from an EMBL/GenBank/DDBJ whole genome shotgun (WGS) entry which is preliminary data.</text>
</comment>